<accession>A0ABW5C9F7</accession>
<evidence type="ECO:0000313" key="3">
    <source>
        <dbReference type="Proteomes" id="UP001597296"/>
    </source>
</evidence>
<organism evidence="2 3">
    <name type="scientific">Phaeospirillum tilakii</name>
    <dbReference type="NCBI Taxonomy" id="741673"/>
    <lineage>
        <taxon>Bacteria</taxon>
        <taxon>Pseudomonadati</taxon>
        <taxon>Pseudomonadota</taxon>
        <taxon>Alphaproteobacteria</taxon>
        <taxon>Rhodospirillales</taxon>
        <taxon>Rhodospirillaceae</taxon>
        <taxon>Phaeospirillum</taxon>
    </lineage>
</organism>
<keyword evidence="3" id="KW-1185">Reference proteome</keyword>
<dbReference type="Pfam" id="PF08904">
    <property type="entry name" value="EipB_like"/>
    <property type="match status" value="1"/>
</dbReference>
<reference evidence="3" key="1">
    <citation type="journal article" date="2019" name="Int. J. Syst. Evol. Microbiol.">
        <title>The Global Catalogue of Microorganisms (GCM) 10K type strain sequencing project: providing services to taxonomists for standard genome sequencing and annotation.</title>
        <authorList>
            <consortium name="The Broad Institute Genomics Platform"/>
            <consortium name="The Broad Institute Genome Sequencing Center for Infectious Disease"/>
            <person name="Wu L."/>
            <person name="Ma J."/>
        </authorList>
    </citation>
    <scope>NUCLEOTIDE SEQUENCE [LARGE SCALE GENOMIC DNA]</scope>
    <source>
        <strain evidence="3">KCTC 15012</strain>
    </source>
</reference>
<dbReference type="RefSeq" id="WP_377315734.1">
    <property type="nucleotide sequence ID" value="NZ_JBHUIY010000013.1"/>
</dbReference>
<dbReference type="EMBL" id="JBHUIY010000013">
    <property type="protein sequence ID" value="MFD2233835.1"/>
    <property type="molecule type" value="Genomic_DNA"/>
</dbReference>
<feature type="chain" id="PRO_5045929891" evidence="1">
    <location>
        <begin position="26"/>
        <end position="269"/>
    </location>
</feature>
<evidence type="ECO:0000256" key="1">
    <source>
        <dbReference type="SAM" id="SignalP"/>
    </source>
</evidence>
<feature type="signal peptide" evidence="1">
    <location>
        <begin position="1"/>
        <end position="25"/>
    </location>
</feature>
<gene>
    <name evidence="2" type="ORF">ACFSNB_08460</name>
</gene>
<protein>
    <submittedName>
        <fullName evidence="2">Cell envelope integrity EipB family protein</fullName>
    </submittedName>
</protein>
<keyword evidence="1" id="KW-0732">Signal</keyword>
<name>A0ABW5C9F7_9PROT</name>
<comment type="caution">
    <text evidence="2">The sequence shown here is derived from an EMBL/GenBank/DDBJ whole genome shotgun (WGS) entry which is preliminary data.</text>
</comment>
<evidence type="ECO:0000313" key="2">
    <source>
        <dbReference type="EMBL" id="MFD2233835.1"/>
    </source>
</evidence>
<dbReference type="Proteomes" id="UP001597296">
    <property type="component" value="Unassembled WGS sequence"/>
</dbReference>
<dbReference type="InterPro" id="IPR015000">
    <property type="entry name" value="EipB-like"/>
</dbReference>
<sequence length="269" mass="29366">MKRFRGLALAGLVAGGCLCAAWAQANPVDLAAHRATYHMSLSSSRSGSGMANASGTWSYAFRDSCDAWVTEFRLALTYSYAEGGQADTVTDFLGWESKDGLRYHFRVRQSRDGEVTDEVEGTARLNGPGQGGVARFTRPEVRQIRLPKGTLFPTAHTLRLLALAERGEQALARPLFDGQGDEGPFETSARIGRVITTPPDGQANPLLAPPAWPMRMAFFPTRGSNPLPDFEMALVYHANGVARDIEQIFPNFSLHGKLESIEALPRPRC</sequence>
<dbReference type="PROSITE" id="PS51257">
    <property type="entry name" value="PROKAR_LIPOPROTEIN"/>
    <property type="match status" value="1"/>
</dbReference>
<proteinExistence type="predicted"/>